<dbReference type="AlphaFoldDB" id="A0AAJ1TRU8"/>
<proteinExistence type="predicted"/>
<gene>
    <name evidence="1" type="ORF">QO001_004925</name>
</gene>
<sequence length="32" mass="3261">MMARVAAATALRAKVFPPTLDRAAAASQIGFG</sequence>
<protein>
    <submittedName>
        <fullName evidence="1">Uncharacterized protein</fullName>
    </submittedName>
</protein>
<comment type="caution">
    <text evidence="1">The sequence shown here is derived from an EMBL/GenBank/DDBJ whole genome shotgun (WGS) entry which is preliminary data.</text>
</comment>
<evidence type="ECO:0000313" key="2">
    <source>
        <dbReference type="Proteomes" id="UP001223420"/>
    </source>
</evidence>
<name>A0AAJ1TRU8_9HYPH</name>
<accession>A0AAJ1TRU8</accession>
<dbReference type="Proteomes" id="UP001223420">
    <property type="component" value="Unassembled WGS sequence"/>
</dbReference>
<reference evidence="1" key="1">
    <citation type="submission" date="2023-07" db="EMBL/GenBank/DDBJ databases">
        <title>Genomic Encyclopedia of Type Strains, Phase IV (KMG-IV): sequencing the most valuable type-strain genomes for metagenomic binning, comparative biology and taxonomic classification.</title>
        <authorList>
            <person name="Goeker M."/>
        </authorList>
    </citation>
    <scope>NUCLEOTIDE SEQUENCE</scope>
    <source>
        <strain evidence="1">DSM 19569</strain>
    </source>
</reference>
<dbReference type="EMBL" id="JAUSWL010000011">
    <property type="protein sequence ID" value="MDQ0545977.1"/>
    <property type="molecule type" value="Genomic_DNA"/>
</dbReference>
<evidence type="ECO:0000313" key="1">
    <source>
        <dbReference type="EMBL" id="MDQ0545977.1"/>
    </source>
</evidence>
<organism evidence="1 2">
    <name type="scientific">Methylobacterium brachiatum</name>
    <dbReference type="NCBI Taxonomy" id="269660"/>
    <lineage>
        <taxon>Bacteria</taxon>
        <taxon>Pseudomonadati</taxon>
        <taxon>Pseudomonadota</taxon>
        <taxon>Alphaproteobacteria</taxon>
        <taxon>Hyphomicrobiales</taxon>
        <taxon>Methylobacteriaceae</taxon>
        <taxon>Methylobacterium</taxon>
    </lineage>
</organism>